<dbReference type="RefSeq" id="WP_219688979.1">
    <property type="nucleotide sequence ID" value="NZ_WMBF01000117.1"/>
</dbReference>
<proteinExistence type="predicted"/>
<dbReference type="SUPFAM" id="SSF51110">
    <property type="entry name" value="alpha-D-mannose-specific plant lectins"/>
    <property type="match status" value="1"/>
</dbReference>
<evidence type="ECO:0008006" key="4">
    <source>
        <dbReference type="Google" id="ProtNLM"/>
    </source>
</evidence>
<dbReference type="Gene3D" id="2.90.10.30">
    <property type="match status" value="1"/>
</dbReference>
<gene>
    <name evidence="2" type="ORF">GKQ77_13560</name>
</gene>
<organism evidence="2 3">
    <name type="scientific">Streptomyces anatolicus</name>
    <dbReference type="NCBI Taxonomy" id="2675858"/>
    <lineage>
        <taxon>Bacteria</taxon>
        <taxon>Bacillati</taxon>
        <taxon>Actinomycetota</taxon>
        <taxon>Actinomycetes</taxon>
        <taxon>Kitasatosporales</taxon>
        <taxon>Streptomycetaceae</taxon>
        <taxon>Streptomyces</taxon>
    </lineage>
</organism>
<sequence>MRLRAALILGLVLASTLPSAAQADAAEKAPVPACATHKAPLKIEEENKSWYSPNGQVALTLTDDNSLVLKGPDGKTVFSTKTQADSDQDGYAELTAQGELTTYYGNVIDGLLPVWKSQSGHEKYKDAALEICDDSTMRIVSGPNLLWSAP</sequence>
<feature type="signal peptide" evidence="1">
    <location>
        <begin position="1"/>
        <end position="20"/>
    </location>
</feature>
<accession>A0ABS6YNC7</accession>
<protein>
    <recommendedName>
        <fullName evidence="4">Bulb-type lectin domain-containing protein</fullName>
    </recommendedName>
</protein>
<evidence type="ECO:0000256" key="1">
    <source>
        <dbReference type="SAM" id="SignalP"/>
    </source>
</evidence>
<comment type="caution">
    <text evidence="2">The sequence shown here is derived from an EMBL/GenBank/DDBJ whole genome shotgun (WGS) entry which is preliminary data.</text>
</comment>
<reference evidence="2 3" key="1">
    <citation type="submission" date="2019-11" db="EMBL/GenBank/DDBJ databases">
        <authorList>
            <person name="Ay H."/>
        </authorList>
    </citation>
    <scope>NUCLEOTIDE SEQUENCE [LARGE SCALE GENOMIC DNA]</scope>
    <source>
        <strain evidence="2 3">BG9H</strain>
    </source>
</reference>
<dbReference type="Proteomes" id="UP001197114">
    <property type="component" value="Unassembled WGS sequence"/>
</dbReference>
<evidence type="ECO:0000313" key="3">
    <source>
        <dbReference type="Proteomes" id="UP001197114"/>
    </source>
</evidence>
<evidence type="ECO:0000313" key="2">
    <source>
        <dbReference type="EMBL" id="MBW5422580.1"/>
    </source>
</evidence>
<keyword evidence="3" id="KW-1185">Reference proteome</keyword>
<keyword evidence="1" id="KW-0732">Signal</keyword>
<dbReference type="EMBL" id="WMBF01000117">
    <property type="protein sequence ID" value="MBW5422580.1"/>
    <property type="molecule type" value="Genomic_DNA"/>
</dbReference>
<dbReference type="InterPro" id="IPR036426">
    <property type="entry name" value="Bulb-type_lectin_dom_sf"/>
</dbReference>
<name>A0ABS6YNC7_9ACTN</name>
<feature type="chain" id="PRO_5045050146" description="Bulb-type lectin domain-containing protein" evidence="1">
    <location>
        <begin position="21"/>
        <end position="150"/>
    </location>
</feature>